<evidence type="ECO:0000313" key="2">
    <source>
        <dbReference type="EMBL" id="SEL58509.1"/>
    </source>
</evidence>
<proteinExistence type="predicted"/>
<dbReference type="Pfam" id="PF07750">
    <property type="entry name" value="GcrA"/>
    <property type="match status" value="1"/>
</dbReference>
<dbReference type="Proteomes" id="UP000199664">
    <property type="component" value="Unassembled WGS sequence"/>
</dbReference>
<dbReference type="Gene3D" id="1.10.10.60">
    <property type="entry name" value="Homeodomain-like"/>
    <property type="match status" value="1"/>
</dbReference>
<protein>
    <submittedName>
        <fullName evidence="2">GcrA cell cycle regulator</fullName>
    </submittedName>
</protein>
<organism evidence="2 3">
    <name type="scientific">Bosea lupini</name>
    <dbReference type="NCBI Taxonomy" id="1036779"/>
    <lineage>
        <taxon>Bacteria</taxon>
        <taxon>Pseudomonadati</taxon>
        <taxon>Pseudomonadota</taxon>
        <taxon>Alphaproteobacteria</taxon>
        <taxon>Hyphomicrobiales</taxon>
        <taxon>Boseaceae</taxon>
        <taxon>Bosea</taxon>
    </lineage>
</organism>
<name>A0A1H7REK7_9HYPH</name>
<feature type="region of interest" description="Disordered" evidence="1">
    <location>
        <begin position="106"/>
        <end position="145"/>
    </location>
</feature>
<reference evidence="3" key="1">
    <citation type="submission" date="2016-10" db="EMBL/GenBank/DDBJ databases">
        <authorList>
            <person name="Varghese N."/>
            <person name="Submissions S."/>
        </authorList>
    </citation>
    <scope>NUCLEOTIDE SEQUENCE [LARGE SCALE GENOMIC DNA]</scope>
    <source>
        <strain evidence="3">LMG 26383,CCUG 61248,R- 45681</strain>
    </source>
</reference>
<evidence type="ECO:0000313" key="3">
    <source>
        <dbReference type="Proteomes" id="UP000199664"/>
    </source>
</evidence>
<keyword evidence="3" id="KW-1185">Reference proteome</keyword>
<sequence>MVLFVRYDISCGVSCIVSSGRNGFRFVTDAAGIGFRHDLSLCLAGPLAKHDEDRCNPMTEAGAWTDERVELLKKLWNDGLSASQIAAELGSVTRNAVIGKVHRLGLSGRAKSPGSATPRPRKPAARPPSHPAGHQNGGAGLTRGNTALAPQFAPEIATEAQVERAPAPAEDVVVPFSERVTIMDLREYMCRWPMGDPTTPEFRFCGGRSATGMPYCAYHARIAYQPAADRRRERKPVRA</sequence>
<dbReference type="InterPro" id="IPR011681">
    <property type="entry name" value="GcrA"/>
</dbReference>
<dbReference type="AlphaFoldDB" id="A0A1H7REK7"/>
<dbReference type="EMBL" id="FOAN01000004">
    <property type="protein sequence ID" value="SEL58509.1"/>
    <property type="molecule type" value="Genomic_DNA"/>
</dbReference>
<dbReference type="STRING" id="1036779.SAMN04515666_104360"/>
<accession>A0A1H7REK7</accession>
<gene>
    <name evidence="2" type="ORF">SAMN04515666_104360</name>
</gene>
<evidence type="ECO:0000256" key="1">
    <source>
        <dbReference type="SAM" id="MobiDB-lite"/>
    </source>
</evidence>